<comment type="caution">
    <text evidence="1">The sequence shown here is derived from an EMBL/GenBank/DDBJ whole genome shotgun (WGS) entry which is preliminary data.</text>
</comment>
<dbReference type="EMBL" id="CM023481">
    <property type="protein sequence ID" value="KAH6944853.1"/>
    <property type="molecule type" value="Genomic_DNA"/>
</dbReference>
<gene>
    <name evidence="1" type="ORF">HPB50_005584</name>
</gene>
<organism evidence="1 2">
    <name type="scientific">Hyalomma asiaticum</name>
    <name type="common">Tick</name>
    <dbReference type="NCBI Taxonomy" id="266040"/>
    <lineage>
        <taxon>Eukaryota</taxon>
        <taxon>Metazoa</taxon>
        <taxon>Ecdysozoa</taxon>
        <taxon>Arthropoda</taxon>
        <taxon>Chelicerata</taxon>
        <taxon>Arachnida</taxon>
        <taxon>Acari</taxon>
        <taxon>Parasitiformes</taxon>
        <taxon>Ixodida</taxon>
        <taxon>Ixodoidea</taxon>
        <taxon>Ixodidae</taxon>
        <taxon>Hyalomminae</taxon>
        <taxon>Hyalomma</taxon>
    </lineage>
</organism>
<protein>
    <submittedName>
        <fullName evidence="1">Uncharacterized protein</fullName>
    </submittedName>
</protein>
<dbReference type="Proteomes" id="UP000821845">
    <property type="component" value="Chromosome 1"/>
</dbReference>
<keyword evidence="2" id="KW-1185">Reference proteome</keyword>
<proteinExistence type="predicted"/>
<evidence type="ECO:0000313" key="2">
    <source>
        <dbReference type="Proteomes" id="UP000821845"/>
    </source>
</evidence>
<reference evidence="1" key="1">
    <citation type="submission" date="2020-05" db="EMBL/GenBank/DDBJ databases">
        <title>Large-scale comparative analyses of tick genomes elucidate their genetic diversity and vector capacities.</title>
        <authorList>
            <person name="Jia N."/>
            <person name="Wang J."/>
            <person name="Shi W."/>
            <person name="Du L."/>
            <person name="Sun Y."/>
            <person name="Zhan W."/>
            <person name="Jiang J."/>
            <person name="Wang Q."/>
            <person name="Zhang B."/>
            <person name="Ji P."/>
            <person name="Sakyi L.B."/>
            <person name="Cui X."/>
            <person name="Yuan T."/>
            <person name="Jiang B."/>
            <person name="Yang W."/>
            <person name="Lam T.T.-Y."/>
            <person name="Chang Q."/>
            <person name="Ding S."/>
            <person name="Wang X."/>
            <person name="Zhu J."/>
            <person name="Ruan X."/>
            <person name="Zhao L."/>
            <person name="Wei J."/>
            <person name="Que T."/>
            <person name="Du C."/>
            <person name="Cheng J."/>
            <person name="Dai P."/>
            <person name="Han X."/>
            <person name="Huang E."/>
            <person name="Gao Y."/>
            <person name="Liu J."/>
            <person name="Shao H."/>
            <person name="Ye R."/>
            <person name="Li L."/>
            <person name="Wei W."/>
            <person name="Wang X."/>
            <person name="Wang C."/>
            <person name="Yang T."/>
            <person name="Huo Q."/>
            <person name="Li W."/>
            <person name="Guo W."/>
            <person name="Chen H."/>
            <person name="Zhou L."/>
            <person name="Ni X."/>
            <person name="Tian J."/>
            <person name="Zhou Y."/>
            <person name="Sheng Y."/>
            <person name="Liu T."/>
            <person name="Pan Y."/>
            <person name="Xia L."/>
            <person name="Li J."/>
            <person name="Zhao F."/>
            <person name="Cao W."/>
        </authorList>
    </citation>
    <scope>NUCLEOTIDE SEQUENCE</scope>
    <source>
        <strain evidence="1">Hyas-2018</strain>
    </source>
</reference>
<accession>A0ACB7TFH6</accession>
<name>A0ACB7TFH6_HYAAI</name>
<evidence type="ECO:0000313" key="1">
    <source>
        <dbReference type="EMBL" id="KAH6944853.1"/>
    </source>
</evidence>
<sequence>MAFFRTLLLPPKAGDRAGKASVTPFLSAGLVIALGAARLILAARGGRQCAHAGAAQARRGDPRRHSPLLWFSFFQCPSSQWHPHTSSADSQTCATSVLREPKTGRRILLFVEGSILSGGKKGERRACRLFSSPLPLSVDFWARRYSALFHCRLLGRAILSSGCCHQGSAAAV</sequence>